<keyword evidence="3" id="KW-1185">Reference proteome</keyword>
<keyword evidence="1" id="KW-0812">Transmembrane</keyword>
<protein>
    <submittedName>
        <fullName evidence="2">Uncharacterized protein</fullName>
    </submittedName>
</protein>
<evidence type="ECO:0000256" key="1">
    <source>
        <dbReference type="SAM" id="Phobius"/>
    </source>
</evidence>
<dbReference type="AlphaFoldDB" id="A0A2S1R1E7"/>
<evidence type="ECO:0000313" key="3">
    <source>
        <dbReference type="Proteomes" id="UP000244929"/>
    </source>
</evidence>
<proteinExistence type="predicted"/>
<accession>A0A2S1R1E7</accession>
<name>A0A2S1R1E7_9FLAO</name>
<dbReference type="Proteomes" id="UP000244929">
    <property type="component" value="Chromosome"/>
</dbReference>
<gene>
    <name evidence="2" type="ORF">HYN59_15705</name>
</gene>
<dbReference type="KEGG" id="falb:HYN59_15705"/>
<keyword evidence="1" id="KW-0472">Membrane</keyword>
<evidence type="ECO:0000313" key="2">
    <source>
        <dbReference type="EMBL" id="AWH86464.1"/>
    </source>
</evidence>
<organism evidence="2 3">
    <name type="scientific">Flavobacterium album</name>
    <dbReference type="NCBI Taxonomy" id="2175091"/>
    <lineage>
        <taxon>Bacteria</taxon>
        <taxon>Pseudomonadati</taxon>
        <taxon>Bacteroidota</taxon>
        <taxon>Flavobacteriia</taxon>
        <taxon>Flavobacteriales</taxon>
        <taxon>Flavobacteriaceae</taxon>
        <taxon>Flavobacterium</taxon>
    </lineage>
</organism>
<keyword evidence="1" id="KW-1133">Transmembrane helix</keyword>
<reference evidence="2 3" key="1">
    <citation type="submission" date="2018-04" db="EMBL/GenBank/DDBJ databases">
        <title>Genome sequencing of Flavobacterium sp. HYN0059.</title>
        <authorList>
            <person name="Yi H."/>
            <person name="Baek C."/>
        </authorList>
    </citation>
    <scope>NUCLEOTIDE SEQUENCE [LARGE SCALE GENOMIC DNA]</scope>
    <source>
        <strain evidence="2 3">HYN0059</strain>
    </source>
</reference>
<feature type="transmembrane region" description="Helical" evidence="1">
    <location>
        <begin position="79"/>
        <end position="102"/>
    </location>
</feature>
<dbReference type="EMBL" id="CP029186">
    <property type="protein sequence ID" value="AWH86464.1"/>
    <property type="molecule type" value="Genomic_DNA"/>
</dbReference>
<sequence length="137" mass="16148">MNAMKSLFKPKKAAVSMDELINYPKDSLGFHLGCFLFNNSCESDPIPEKEDVYRTLLINEVSNKEEIAMYYYLFGNGDLSLPTLFVMASGAMFYPHCISYFYKRYRDGRNALRFYDLDHFRMLHLPLQRIKDTFLIR</sequence>